<comment type="caution">
    <text evidence="9">The sequence shown here is derived from an EMBL/GenBank/DDBJ whole genome shotgun (WGS) entry which is preliminary data.</text>
</comment>
<keyword evidence="4" id="KW-0677">Repeat</keyword>
<proteinExistence type="predicted"/>
<keyword evidence="5" id="KW-0175">Coiled coil</keyword>
<dbReference type="InterPro" id="IPR015943">
    <property type="entry name" value="WD40/YVTN_repeat-like_dom_sf"/>
</dbReference>
<evidence type="ECO:0000256" key="2">
    <source>
        <dbReference type="ARBA" id="ARBA00022490"/>
    </source>
</evidence>
<evidence type="ECO:0000256" key="5">
    <source>
        <dbReference type="ARBA" id="ARBA00023054"/>
    </source>
</evidence>
<dbReference type="STRING" id="1611254.A0A2G5VVL5"/>
<dbReference type="GO" id="GO:0031087">
    <property type="term" value="P:deadenylation-independent decapping of nuclear-transcribed mRNA"/>
    <property type="evidence" value="ECO:0007669"/>
    <property type="project" value="InterPro"/>
</dbReference>
<evidence type="ECO:0000259" key="7">
    <source>
        <dbReference type="Pfam" id="PF16529"/>
    </source>
</evidence>
<dbReference type="EMBL" id="PDUG01000001">
    <property type="protein sequence ID" value="PIC55813.1"/>
    <property type="molecule type" value="Genomic_DNA"/>
</dbReference>
<feature type="region of interest" description="Disordered" evidence="6">
    <location>
        <begin position="482"/>
        <end position="507"/>
    </location>
</feature>
<sequence>MTKLQGIPMADSHGLQSPDVVVEKYLISRENSTIGFEIGNNVTVQLSEPSDVDNGRERDSSNIQTKVIMDHKGDIQYLRGGILSSHGSVVGFRSIHEAVGESLNLINLQTKDRHRFKDFSHRTVDLAFAHHHPFLAVLNADLSLHIFEVSEKCVVKKYLSIKNWPAHPSHPNDGQPRLSWCPYVHGEDEDDEATHLVAVYMGCHLHIVNVGVLKDSELGDEIDFDDAKNEDGGIFSHSFSNQAENKDFRIAAVCISPDSTAVAVATTEGPVQFYTFSDVGNTLTFAHCFEPRGFTKNGFIADLIFLDDLTTNRTGNQFWRSCVVVSDDGHKVALYECQGWKCLGRISFETTRTINKFVSISDLSANCVHLLDVDGMNMFTIEIMNSNRMDVPPRFVGITQTSFCHSIFSISPLSSNTFESSEDSGDDLFNNGSNDEDSGDGSDASESGETRAKHIKTKKHFVAMGKRSMLELQLTLKQHIPSPIGSTVESSDKEPSPSVYIDTDQEPHESTSLQGLLMQRVQPTSGLDLEAVNRKLESVITTLARMEAERKEGTENMVQQIITSLDENMRMREGYMLNRIEQLCENGRLDTIAAIRSGIASLNEQISGAVRTNGAETAEYISQRVGSSARNALTDCILPSFERSCEVLFERLNEHFRHGINEYLATTTQMIQGSAIASAQMAAQQQQQKTEMDRIALLQMIETNPEGAIEAALNKANEPLLEFICSKINPETLIIPGNTKLSQSCLLSLVQQFNVSLHRERDLKFRWMELIIPEIDLSCPDIAHVVQPVAQKLLMSLQELIESTQDEQARRYIRLLYQITRSSLLQPLTPRTSASVLSKFLQDHSQQ</sequence>
<gene>
    <name evidence="9" type="primary">Cni-Y44E3A.6</name>
    <name evidence="9" type="synonym">Cnig_chr_I.g930</name>
    <name evidence="9" type="ORF">B9Z55_000930</name>
</gene>
<dbReference type="SUPFAM" id="SSF69322">
    <property type="entry name" value="Tricorn protease domain 2"/>
    <property type="match status" value="1"/>
</dbReference>
<evidence type="ECO:0000256" key="4">
    <source>
        <dbReference type="ARBA" id="ARBA00022737"/>
    </source>
</evidence>
<evidence type="ECO:0000256" key="6">
    <source>
        <dbReference type="SAM" id="MobiDB-lite"/>
    </source>
</evidence>
<organism evidence="9 10">
    <name type="scientific">Caenorhabditis nigoni</name>
    <dbReference type="NCBI Taxonomy" id="1611254"/>
    <lineage>
        <taxon>Eukaryota</taxon>
        <taxon>Metazoa</taxon>
        <taxon>Ecdysozoa</taxon>
        <taxon>Nematoda</taxon>
        <taxon>Chromadorea</taxon>
        <taxon>Rhabditida</taxon>
        <taxon>Rhabditina</taxon>
        <taxon>Rhabditomorpha</taxon>
        <taxon>Rhabditoidea</taxon>
        <taxon>Rhabditidae</taxon>
        <taxon>Peloderinae</taxon>
        <taxon>Caenorhabditis</taxon>
    </lineage>
</organism>
<protein>
    <submittedName>
        <fullName evidence="9">Uncharacterized protein</fullName>
    </submittedName>
</protein>
<evidence type="ECO:0000256" key="3">
    <source>
        <dbReference type="ARBA" id="ARBA00022574"/>
    </source>
</evidence>
<keyword evidence="10" id="KW-1185">Reference proteome</keyword>
<dbReference type="OrthoDB" id="21128at2759"/>
<dbReference type="Pfam" id="PF16529">
    <property type="entry name" value="Ge1_WD40"/>
    <property type="match status" value="1"/>
</dbReference>
<evidence type="ECO:0000259" key="8">
    <source>
        <dbReference type="Pfam" id="PF21289"/>
    </source>
</evidence>
<evidence type="ECO:0000313" key="9">
    <source>
        <dbReference type="EMBL" id="PIC55813.1"/>
    </source>
</evidence>
<dbReference type="PANTHER" id="PTHR15598:SF5">
    <property type="entry name" value="ENHANCER OF MRNA-DECAPPING PROTEIN 4"/>
    <property type="match status" value="1"/>
</dbReference>
<dbReference type="InterPro" id="IPR032401">
    <property type="entry name" value="EDC4_WD40"/>
</dbReference>
<feature type="region of interest" description="Disordered" evidence="6">
    <location>
        <begin position="418"/>
        <end position="457"/>
    </location>
</feature>
<dbReference type="FunFam" id="1.10.220.100:FF:000002">
    <property type="entry name" value="Yeast Enhancer of DeCapping homolog"/>
    <property type="match status" value="1"/>
</dbReference>
<dbReference type="InterPro" id="IPR049404">
    <property type="entry name" value="EDC4_C"/>
</dbReference>
<dbReference type="InterPro" id="IPR045152">
    <property type="entry name" value="EDC4-like"/>
</dbReference>
<dbReference type="Gene3D" id="1.10.220.100">
    <property type="entry name" value="conserved c-terminal region of ge- 1"/>
    <property type="match status" value="1"/>
</dbReference>
<feature type="domain" description="Enhancer of mRNA-decapping protein 4 C-terminal" evidence="8">
    <location>
        <begin position="707"/>
        <end position="816"/>
    </location>
</feature>
<keyword evidence="2" id="KW-0963">Cytoplasm</keyword>
<dbReference type="Pfam" id="PF21289">
    <property type="entry name" value="EDC4_C"/>
    <property type="match status" value="1"/>
</dbReference>
<name>A0A2G5VVL5_9PELO</name>
<dbReference type="Gene3D" id="2.130.10.10">
    <property type="entry name" value="YVTN repeat-like/Quinoprotein amine dehydrogenase"/>
    <property type="match status" value="1"/>
</dbReference>
<keyword evidence="3" id="KW-0853">WD repeat</keyword>
<accession>A0A2G5VVL5</accession>
<reference evidence="10" key="1">
    <citation type="submission" date="2017-10" db="EMBL/GenBank/DDBJ databases">
        <title>Rapid genome shrinkage in a self-fertile nematode reveals novel sperm competition proteins.</title>
        <authorList>
            <person name="Yin D."/>
            <person name="Schwarz E.M."/>
            <person name="Thomas C.G."/>
            <person name="Felde R.L."/>
            <person name="Korf I.F."/>
            <person name="Cutter A.D."/>
            <person name="Schartner C.M."/>
            <person name="Ralston E.J."/>
            <person name="Meyer B.J."/>
            <person name="Haag E.S."/>
        </authorList>
    </citation>
    <scope>NUCLEOTIDE SEQUENCE [LARGE SCALE GENOMIC DNA]</scope>
    <source>
        <strain evidence="10">JU1422</strain>
    </source>
</reference>
<feature type="domain" description="Enhancer of mRNA-decapping protein 4 WD40 repeat region" evidence="7">
    <location>
        <begin position="60"/>
        <end position="386"/>
    </location>
</feature>
<dbReference type="PANTHER" id="PTHR15598">
    <property type="entry name" value="ENHANCER OF MRNA-DECAPPING PROTEIN 4"/>
    <property type="match status" value="1"/>
</dbReference>
<evidence type="ECO:0000256" key="1">
    <source>
        <dbReference type="ARBA" id="ARBA00004496"/>
    </source>
</evidence>
<dbReference type="InterPro" id="IPR044938">
    <property type="entry name" value="EDC4_C_sf"/>
</dbReference>
<evidence type="ECO:0000313" key="10">
    <source>
        <dbReference type="Proteomes" id="UP000230233"/>
    </source>
</evidence>
<dbReference type="GO" id="GO:0000932">
    <property type="term" value="C:P-body"/>
    <property type="evidence" value="ECO:0007669"/>
    <property type="project" value="TreeGrafter"/>
</dbReference>
<dbReference type="Proteomes" id="UP000230233">
    <property type="component" value="Chromosome I"/>
</dbReference>
<comment type="subcellular location">
    <subcellularLocation>
        <location evidence="1">Cytoplasm</location>
    </subcellularLocation>
</comment>
<dbReference type="AlphaFoldDB" id="A0A2G5VVL5"/>